<feature type="domain" description="Mycothiol-dependent maleylpyruvate isomerase metal-binding" evidence="2">
    <location>
        <begin position="12"/>
        <end position="136"/>
    </location>
</feature>
<keyword evidence="4" id="KW-1185">Reference proteome</keyword>
<dbReference type="InterPro" id="IPR010872">
    <property type="entry name" value="MDMPI_C-term_domain"/>
</dbReference>
<accession>A0A7H8N5G6</accession>
<keyword evidence="3" id="KW-0413">Isomerase</keyword>
<name>A0A7H8N5G6_9ACTN</name>
<dbReference type="Proteomes" id="UP000509303">
    <property type="component" value="Chromosome"/>
</dbReference>
<dbReference type="AlphaFoldDB" id="A0A7H8N5G6"/>
<dbReference type="GO" id="GO:0005886">
    <property type="term" value="C:plasma membrane"/>
    <property type="evidence" value="ECO:0007669"/>
    <property type="project" value="TreeGrafter"/>
</dbReference>
<feature type="domain" description="MDMPI C-terminal" evidence="1">
    <location>
        <begin position="149"/>
        <end position="253"/>
    </location>
</feature>
<dbReference type="NCBIfam" id="TIGR03083">
    <property type="entry name" value="maleylpyruvate isomerase family mycothiol-dependent enzyme"/>
    <property type="match status" value="1"/>
</dbReference>
<dbReference type="Pfam" id="PF11716">
    <property type="entry name" value="MDMPI_N"/>
    <property type="match status" value="1"/>
</dbReference>
<organism evidence="3 4">
    <name type="scientific">Streptomyces buecherae</name>
    <dbReference type="NCBI Taxonomy" id="2763006"/>
    <lineage>
        <taxon>Bacteria</taxon>
        <taxon>Bacillati</taxon>
        <taxon>Actinomycetota</taxon>
        <taxon>Actinomycetes</taxon>
        <taxon>Kitasatosporales</taxon>
        <taxon>Streptomycetaceae</taxon>
        <taxon>Streptomyces</taxon>
    </lineage>
</organism>
<dbReference type="PANTHER" id="PTHR40758:SF1">
    <property type="entry name" value="CONSERVED PROTEIN"/>
    <property type="match status" value="1"/>
</dbReference>
<dbReference type="GO" id="GO:0046872">
    <property type="term" value="F:metal ion binding"/>
    <property type="evidence" value="ECO:0007669"/>
    <property type="project" value="InterPro"/>
</dbReference>
<dbReference type="InterPro" id="IPR024344">
    <property type="entry name" value="MDMPI_metal-binding"/>
</dbReference>
<proteinExistence type="predicted"/>
<keyword evidence="3" id="KW-0670">Pyruvate</keyword>
<protein>
    <submittedName>
        <fullName evidence="3">Maleylpyruvate isomerase N-terminal domain-containing protein</fullName>
    </submittedName>
</protein>
<gene>
    <name evidence="3" type="ORF">HUT08_08780</name>
</gene>
<evidence type="ECO:0000259" key="1">
    <source>
        <dbReference type="Pfam" id="PF07398"/>
    </source>
</evidence>
<evidence type="ECO:0000313" key="3">
    <source>
        <dbReference type="EMBL" id="QKW49631.1"/>
    </source>
</evidence>
<reference evidence="3 4" key="1">
    <citation type="submission" date="2020-06" db="EMBL/GenBank/DDBJ databases">
        <title>Genome mining for natural products.</title>
        <authorList>
            <person name="Zhang B."/>
            <person name="Shi J."/>
            <person name="Ge H."/>
        </authorList>
    </citation>
    <scope>NUCLEOTIDE SEQUENCE [LARGE SCALE GENOMIC DNA]</scope>
    <source>
        <strain evidence="3 4">NA00687</strain>
    </source>
</reference>
<dbReference type="PANTHER" id="PTHR40758">
    <property type="entry name" value="CONSERVED PROTEIN"/>
    <property type="match status" value="1"/>
</dbReference>
<dbReference type="EMBL" id="CP054929">
    <property type="protein sequence ID" value="QKW49631.1"/>
    <property type="molecule type" value="Genomic_DNA"/>
</dbReference>
<evidence type="ECO:0000259" key="2">
    <source>
        <dbReference type="Pfam" id="PF11716"/>
    </source>
</evidence>
<dbReference type="RefSeq" id="WP_176161365.1">
    <property type="nucleotide sequence ID" value="NZ_CP054929.1"/>
</dbReference>
<dbReference type="SUPFAM" id="SSF109854">
    <property type="entry name" value="DinB/YfiT-like putative metalloenzymes"/>
    <property type="match status" value="1"/>
</dbReference>
<sequence length="262" mass="28612">MTDLGYDRYRAALATESELLRAAVADADLSTRVPTCPDWTLADLLRHVGRAHRWAESLIVARATEYVEDERTASAGPDGSDPRAMDAWLAEGAAMLDTALAEAGPAAPVWTWGQEQSPAFWARRMTHETVIHRADAVSATGTEYAVAPDVAADAVDEWLEIVSNPMAAHFNPKLAELRGTGQAIGLRATDTAPESAGHWTIELTPEGVRWARTEGATEVTASGALTDLVLLFYRRLPRDTDRVRLTGDRALLDFWLDRASFE</sequence>
<evidence type="ECO:0000313" key="4">
    <source>
        <dbReference type="Proteomes" id="UP000509303"/>
    </source>
</evidence>
<dbReference type="Pfam" id="PF07398">
    <property type="entry name" value="MDMPI_C"/>
    <property type="match status" value="1"/>
</dbReference>
<dbReference type="GO" id="GO:0016853">
    <property type="term" value="F:isomerase activity"/>
    <property type="evidence" value="ECO:0007669"/>
    <property type="project" value="UniProtKB-KW"/>
</dbReference>
<dbReference type="InterPro" id="IPR017517">
    <property type="entry name" value="Maleyloyr_isom"/>
</dbReference>
<dbReference type="InterPro" id="IPR034660">
    <property type="entry name" value="DinB/YfiT-like"/>
</dbReference>